<protein>
    <submittedName>
        <fullName evidence="2">Uncharacterized protein</fullName>
    </submittedName>
</protein>
<evidence type="ECO:0000313" key="3">
    <source>
        <dbReference type="Proteomes" id="UP001472677"/>
    </source>
</evidence>
<feature type="region of interest" description="Disordered" evidence="1">
    <location>
        <begin position="64"/>
        <end position="106"/>
    </location>
</feature>
<keyword evidence="3" id="KW-1185">Reference proteome</keyword>
<dbReference type="InterPro" id="IPR051105">
    <property type="entry name" value="WWC/KIBRA_Hippo_Reg"/>
</dbReference>
<dbReference type="PANTHER" id="PTHR14791:SF29">
    <property type="entry name" value="PROTEIN KIBRA"/>
    <property type="match status" value="1"/>
</dbReference>
<reference evidence="2 3" key="1">
    <citation type="journal article" date="2024" name="G3 (Bethesda)">
        <title>Genome assembly of Hibiscus sabdariffa L. provides insights into metabolisms of medicinal natural products.</title>
        <authorList>
            <person name="Kim T."/>
        </authorList>
    </citation>
    <scope>NUCLEOTIDE SEQUENCE [LARGE SCALE GENOMIC DNA]</scope>
    <source>
        <strain evidence="2">TK-2024</strain>
        <tissue evidence="2">Old leaves</tissue>
    </source>
</reference>
<proteinExistence type="predicted"/>
<feature type="compositionally biased region" description="Acidic residues" evidence="1">
    <location>
        <begin position="72"/>
        <end position="94"/>
    </location>
</feature>
<dbReference type="PANTHER" id="PTHR14791">
    <property type="entry name" value="BOMB/KIRA PROTEINS"/>
    <property type="match status" value="1"/>
</dbReference>
<dbReference type="Proteomes" id="UP001472677">
    <property type="component" value="Unassembled WGS sequence"/>
</dbReference>
<feature type="region of interest" description="Disordered" evidence="1">
    <location>
        <begin position="15"/>
        <end position="43"/>
    </location>
</feature>
<comment type="caution">
    <text evidence="2">The sequence shown here is derived from an EMBL/GenBank/DDBJ whole genome shotgun (WGS) entry which is preliminary data.</text>
</comment>
<organism evidence="2 3">
    <name type="scientific">Hibiscus sabdariffa</name>
    <name type="common">roselle</name>
    <dbReference type="NCBI Taxonomy" id="183260"/>
    <lineage>
        <taxon>Eukaryota</taxon>
        <taxon>Viridiplantae</taxon>
        <taxon>Streptophyta</taxon>
        <taxon>Embryophyta</taxon>
        <taxon>Tracheophyta</taxon>
        <taxon>Spermatophyta</taxon>
        <taxon>Magnoliopsida</taxon>
        <taxon>eudicotyledons</taxon>
        <taxon>Gunneridae</taxon>
        <taxon>Pentapetalae</taxon>
        <taxon>rosids</taxon>
        <taxon>malvids</taxon>
        <taxon>Malvales</taxon>
        <taxon>Malvaceae</taxon>
        <taxon>Malvoideae</taxon>
        <taxon>Hibiscus</taxon>
    </lineage>
</organism>
<sequence length="161" mass="17679">MATITASLERSFRNCSLSHGNGVGEEDDDNKVPNGAVSNTSDISLPHYWEQQCVDLKTGEDSRTAAAAAAEYDGDFSSEEDDEGDSWYDSEDYSSPESSPSKDYNNRRAVLEEENADVLVVAGCRSCYMYFMVPKRAEGCPRCNGHLLRFDRSPSSPPSSP</sequence>
<evidence type="ECO:0000313" key="2">
    <source>
        <dbReference type="EMBL" id="KAK8527725.1"/>
    </source>
</evidence>
<accession>A0ABR2D1V9</accession>
<dbReference type="EMBL" id="JBBPBM010000038">
    <property type="protein sequence ID" value="KAK8527725.1"/>
    <property type="molecule type" value="Genomic_DNA"/>
</dbReference>
<gene>
    <name evidence="2" type="ORF">V6N12_054928</name>
</gene>
<name>A0ABR2D1V9_9ROSI</name>
<evidence type="ECO:0000256" key="1">
    <source>
        <dbReference type="SAM" id="MobiDB-lite"/>
    </source>
</evidence>